<dbReference type="EMBL" id="CP040626">
    <property type="protein sequence ID" value="QMW92283.1"/>
    <property type="molecule type" value="Genomic_DNA"/>
</dbReference>
<evidence type="ECO:0000256" key="6">
    <source>
        <dbReference type="SAM" id="Coils"/>
    </source>
</evidence>
<dbReference type="InterPro" id="IPR007221">
    <property type="entry name" value="MreC"/>
</dbReference>
<dbReference type="NCBIfam" id="TIGR00219">
    <property type="entry name" value="mreC"/>
    <property type="match status" value="1"/>
</dbReference>
<organism evidence="9 11">
    <name type="scientific">Clostridium butyricum</name>
    <dbReference type="NCBI Taxonomy" id="1492"/>
    <lineage>
        <taxon>Bacteria</taxon>
        <taxon>Bacillati</taxon>
        <taxon>Bacillota</taxon>
        <taxon>Clostridia</taxon>
        <taxon>Eubacteriales</taxon>
        <taxon>Clostridiaceae</taxon>
        <taxon>Clostridium</taxon>
    </lineage>
</organism>
<evidence type="ECO:0000313" key="13">
    <source>
        <dbReference type="Proteomes" id="UP000515243"/>
    </source>
</evidence>
<accession>A0A0A6SFH7</accession>
<dbReference type="EMBL" id="LRDH01000102">
    <property type="protein sequence ID" value="PPV15117.1"/>
    <property type="molecule type" value="Genomic_DNA"/>
</dbReference>
<reference evidence="10 13" key="2">
    <citation type="submission" date="2019-05" db="EMBL/GenBank/DDBJ databases">
        <authorList>
            <person name="Schori C."/>
            <person name="Ahrens C."/>
        </authorList>
    </citation>
    <scope>NUCLEOTIDE SEQUENCE [LARGE SCALE GENOMIC DNA]</scope>
    <source>
        <strain evidence="10 13">DSM 10702</strain>
    </source>
</reference>
<dbReference type="GeneID" id="92945553"/>
<dbReference type="PIRSF" id="PIRSF038471">
    <property type="entry name" value="MreC"/>
    <property type="match status" value="1"/>
</dbReference>
<evidence type="ECO:0000313" key="10">
    <source>
        <dbReference type="EMBL" id="QMW92283.1"/>
    </source>
</evidence>
<dbReference type="PANTHER" id="PTHR34138:SF1">
    <property type="entry name" value="CELL SHAPE-DETERMINING PROTEIN MREC"/>
    <property type="match status" value="1"/>
</dbReference>
<dbReference type="GO" id="GO:0005886">
    <property type="term" value="C:plasma membrane"/>
    <property type="evidence" value="ECO:0007669"/>
    <property type="project" value="TreeGrafter"/>
</dbReference>
<keyword evidence="3 5" id="KW-0133">Cell shape</keyword>
<dbReference type="InterPro" id="IPR042177">
    <property type="entry name" value="Cell/Rod_1"/>
</dbReference>
<comment type="function">
    <text evidence="5">Involved in formation and maintenance of cell shape.</text>
</comment>
<evidence type="ECO:0000256" key="3">
    <source>
        <dbReference type="ARBA" id="ARBA00022960"/>
    </source>
</evidence>
<dbReference type="Proteomes" id="UP000474042">
    <property type="component" value="Unassembled WGS sequence"/>
</dbReference>
<sequence length="282" mass="31553">MKLLKNKLAVTIIVLSVTFLGLIAYTVKKENRSIIESGAGSALNPVQRLLYSATNQVKETLDFFLNFSEVKSQNKELVDENEDLKNKLAEYSDLKEENDRFREMLNFAEERNNYNYIGCDIIGYSGGSFNDGYIVNKGTNDNIAKGMVVITNKGLVGQVTSVGSNWSIVQTLANENIAVSVMVESTRDATGYLTGYKDSQNRNLAKVYDLPMDSEVKEGDVIMTSGVGMVYPKEIRIGEVISVEEDKVKVMKSAIIKPYVDFNKLEELFIVSPKDTREVKYD</sequence>
<dbReference type="RefSeq" id="WP_002582234.1">
    <property type="nucleotide sequence ID" value="NZ_AP019716.1"/>
</dbReference>
<feature type="domain" description="Rod shape-determining protein MreC beta-barrel core" evidence="7">
    <location>
        <begin position="121"/>
        <end position="271"/>
    </location>
</feature>
<evidence type="ECO:0000256" key="5">
    <source>
        <dbReference type="PIRNR" id="PIRNR038471"/>
    </source>
</evidence>
<evidence type="ECO:0000256" key="4">
    <source>
        <dbReference type="ARBA" id="ARBA00032089"/>
    </source>
</evidence>
<keyword evidence="6" id="KW-0175">Coiled coil</keyword>
<gene>
    <name evidence="8" type="primary">mreC</name>
    <name evidence="9" type="ORF">AWN73_12635</name>
    <name evidence="10" type="ORF">FF104_15230</name>
    <name evidence="8" type="ORF">GND98_007440</name>
</gene>
<dbReference type="OrthoDB" id="9792313at2"/>
<feature type="coiled-coil region" evidence="6">
    <location>
        <begin position="67"/>
        <end position="111"/>
    </location>
</feature>
<dbReference type="Pfam" id="PF04085">
    <property type="entry name" value="MreC"/>
    <property type="match status" value="1"/>
</dbReference>
<evidence type="ECO:0000259" key="7">
    <source>
        <dbReference type="Pfam" id="PF04085"/>
    </source>
</evidence>
<dbReference type="Proteomes" id="UP000515243">
    <property type="component" value="Chromosome 1"/>
</dbReference>
<evidence type="ECO:0000256" key="1">
    <source>
        <dbReference type="ARBA" id="ARBA00009369"/>
    </source>
</evidence>
<dbReference type="AlphaFoldDB" id="A0A0A6SFH7"/>
<evidence type="ECO:0000313" key="9">
    <source>
        <dbReference type="EMBL" id="PPV15117.1"/>
    </source>
</evidence>
<reference evidence="9 11" key="1">
    <citation type="submission" date="2016-01" db="EMBL/GenBank/DDBJ databases">
        <title>Characterization of the Clostridium difficile lineages that are prevalent in Hong Kong and China.</title>
        <authorList>
            <person name="Kwok J.S.-L."/>
            <person name="Lam W.-Y."/>
            <person name="Ip M."/>
            <person name="Chan T.-F."/>
            <person name="Hawkey P.M."/>
            <person name="Tsui S.K.-W."/>
        </authorList>
    </citation>
    <scope>NUCLEOTIDE SEQUENCE [LARGE SCALE GENOMIC DNA]</scope>
    <source>
        <strain evidence="9 11">300064</strain>
    </source>
</reference>
<evidence type="ECO:0000313" key="12">
    <source>
        <dbReference type="Proteomes" id="UP000474042"/>
    </source>
</evidence>
<dbReference type="Proteomes" id="UP000238081">
    <property type="component" value="Unassembled WGS sequence"/>
</dbReference>
<dbReference type="Gene3D" id="2.40.10.340">
    <property type="entry name" value="Rod shape-determining protein MreC, domain 1"/>
    <property type="match status" value="1"/>
</dbReference>
<proteinExistence type="inferred from homology"/>
<evidence type="ECO:0000313" key="8">
    <source>
        <dbReference type="EMBL" id="NAS17708.1"/>
    </source>
</evidence>
<dbReference type="PANTHER" id="PTHR34138">
    <property type="entry name" value="CELL SHAPE-DETERMINING PROTEIN MREC"/>
    <property type="match status" value="1"/>
</dbReference>
<dbReference type="GO" id="GO:0008360">
    <property type="term" value="P:regulation of cell shape"/>
    <property type="evidence" value="ECO:0007669"/>
    <property type="project" value="UniProtKB-KW"/>
</dbReference>
<dbReference type="InterPro" id="IPR055342">
    <property type="entry name" value="MreC_beta-barrel_core"/>
</dbReference>
<dbReference type="InterPro" id="IPR042175">
    <property type="entry name" value="Cell/Rod_MreC_2"/>
</dbReference>
<name>A0A0A6SFH7_CLOBU</name>
<dbReference type="EMBL" id="WOFV02000017">
    <property type="protein sequence ID" value="NAS17708.1"/>
    <property type="molecule type" value="Genomic_DNA"/>
</dbReference>
<evidence type="ECO:0000256" key="2">
    <source>
        <dbReference type="ARBA" id="ARBA00013855"/>
    </source>
</evidence>
<evidence type="ECO:0000313" key="11">
    <source>
        <dbReference type="Proteomes" id="UP000238081"/>
    </source>
</evidence>
<protein>
    <recommendedName>
        <fullName evidence="2 5">Cell shape-determining protein MreC</fullName>
    </recommendedName>
    <alternativeName>
        <fullName evidence="4 5">Cell shape protein MreC</fullName>
    </alternativeName>
</protein>
<dbReference type="Gene3D" id="2.40.10.350">
    <property type="entry name" value="Rod shape-determining protein MreC, domain 2"/>
    <property type="match status" value="1"/>
</dbReference>
<comment type="similarity">
    <text evidence="1 5">Belongs to the MreC family.</text>
</comment>
<dbReference type="KEGG" id="cbut:ATN24_04120"/>
<reference evidence="8 12" key="3">
    <citation type="submission" date="2020-01" db="EMBL/GenBank/DDBJ databases">
        <title>Genome sequence of a 1,3-propanediol producer, Clostridium butyricum S3.</title>
        <authorList>
            <person name="Zhou J."/>
        </authorList>
    </citation>
    <scope>NUCLEOTIDE SEQUENCE [LARGE SCALE GENOMIC DNA]</scope>
    <source>
        <strain evidence="8 12">S3</strain>
    </source>
</reference>